<feature type="transmembrane region" description="Helical" evidence="9">
    <location>
        <begin position="79"/>
        <end position="99"/>
    </location>
</feature>
<name>A0A8J3QFV0_9ACTN</name>
<protein>
    <submittedName>
        <fullName evidence="10">Membrane protein</fullName>
    </submittedName>
</protein>
<comment type="caution">
    <text evidence="10">The sequence shown here is derived from an EMBL/GenBank/DDBJ whole genome shotgun (WGS) entry which is preliminary data.</text>
</comment>
<feature type="compositionally biased region" description="Basic and acidic residues" evidence="8">
    <location>
        <begin position="395"/>
        <end position="406"/>
    </location>
</feature>
<evidence type="ECO:0000256" key="1">
    <source>
        <dbReference type="ARBA" id="ARBA00004651"/>
    </source>
</evidence>
<keyword evidence="6 9" id="KW-0472">Membrane</keyword>
<evidence type="ECO:0000256" key="2">
    <source>
        <dbReference type="ARBA" id="ARBA00022475"/>
    </source>
</evidence>
<dbReference type="EMBL" id="BONY01000087">
    <property type="protein sequence ID" value="GIH10218.1"/>
    <property type="molecule type" value="Genomic_DNA"/>
</dbReference>
<feature type="transmembrane region" description="Helical" evidence="9">
    <location>
        <begin position="270"/>
        <end position="303"/>
    </location>
</feature>
<comment type="similarity">
    <text evidence="7">Belongs to the glycosyltransferase 87 family.</text>
</comment>
<evidence type="ECO:0000256" key="5">
    <source>
        <dbReference type="ARBA" id="ARBA00022989"/>
    </source>
</evidence>
<feature type="transmembrane region" description="Helical" evidence="9">
    <location>
        <begin position="149"/>
        <end position="168"/>
    </location>
</feature>
<proteinExistence type="inferred from homology"/>
<evidence type="ECO:0000256" key="3">
    <source>
        <dbReference type="ARBA" id="ARBA00022679"/>
    </source>
</evidence>
<sequence length="406" mass="43889">MLAVGMLLAAIIMVGQRHPGMDSAVYQAGASAILRGNALYDSLAIPLPWADLPFTYPPVAAIFFLPLVAFKLHIVWGIMAALCVLALGVAVRAFLRSLIDEPSPWLVNAVTLLPLGLQAVWSTIGLGQVNLILMALIAVDVLAMRGSRYSGVLIGIAASIKLTPLIFIPHLLLTGRRSDAARATATFLGLQAFAWLVLPGDSVRFWTSAIMEGNGNRTYESANQSINGLLQRLTGEAPSALTVSLILGAGCLALMAVLVRRLHDHDQPLAAMLVTAFCGLLISPVTWTHHWVWVVPLCILLGYRALRRGEVGARVLLALLLLVFSVDFRLLVRHGEKLELDWGLRETLVGNSYLWAAVIVGVTGIAWLVARQQRIAAATGPMLPIDSVPSPRQPDPSDRQLVDQRR</sequence>
<evidence type="ECO:0000256" key="7">
    <source>
        <dbReference type="ARBA" id="ARBA00024033"/>
    </source>
</evidence>
<evidence type="ECO:0000256" key="6">
    <source>
        <dbReference type="ARBA" id="ARBA00023136"/>
    </source>
</evidence>
<dbReference type="InterPro" id="IPR018584">
    <property type="entry name" value="GT87"/>
</dbReference>
<gene>
    <name evidence="10" type="ORF">Rhe02_82850</name>
</gene>
<dbReference type="Proteomes" id="UP000612899">
    <property type="component" value="Unassembled WGS sequence"/>
</dbReference>
<feature type="region of interest" description="Disordered" evidence="8">
    <location>
        <begin position="385"/>
        <end position="406"/>
    </location>
</feature>
<keyword evidence="2" id="KW-1003">Cell membrane</keyword>
<evidence type="ECO:0000256" key="8">
    <source>
        <dbReference type="SAM" id="MobiDB-lite"/>
    </source>
</evidence>
<dbReference type="GO" id="GO:0016758">
    <property type="term" value="F:hexosyltransferase activity"/>
    <property type="evidence" value="ECO:0007669"/>
    <property type="project" value="InterPro"/>
</dbReference>
<keyword evidence="3" id="KW-0808">Transferase</keyword>
<dbReference type="AlphaFoldDB" id="A0A8J3QFV0"/>
<feature type="transmembrane region" description="Helical" evidence="9">
    <location>
        <begin position="119"/>
        <end position="142"/>
    </location>
</feature>
<feature type="transmembrane region" description="Helical" evidence="9">
    <location>
        <begin position="352"/>
        <end position="370"/>
    </location>
</feature>
<evidence type="ECO:0000313" key="10">
    <source>
        <dbReference type="EMBL" id="GIH10218.1"/>
    </source>
</evidence>
<keyword evidence="11" id="KW-1185">Reference proteome</keyword>
<dbReference type="Pfam" id="PF09594">
    <property type="entry name" value="GT87"/>
    <property type="match status" value="1"/>
</dbReference>
<feature type="transmembrane region" description="Helical" evidence="9">
    <location>
        <begin position="240"/>
        <end position="258"/>
    </location>
</feature>
<dbReference type="GO" id="GO:0005886">
    <property type="term" value="C:plasma membrane"/>
    <property type="evidence" value="ECO:0007669"/>
    <property type="project" value="UniProtKB-SubCell"/>
</dbReference>
<comment type="subcellular location">
    <subcellularLocation>
        <location evidence="1">Cell membrane</location>
        <topology evidence="1">Multi-pass membrane protein</topology>
    </subcellularLocation>
</comment>
<organism evidence="10 11">
    <name type="scientific">Rhizocola hellebori</name>
    <dbReference type="NCBI Taxonomy" id="1392758"/>
    <lineage>
        <taxon>Bacteria</taxon>
        <taxon>Bacillati</taxon>
        <taxon>Actinomycetota</taxon>
        <taxon>Actinomycetes</taxon>
        <taxon>Micromonosporales</taxon>
        <taxon>Micromonosporaceae</taxon>
        <taxon>Rhizocola</taxon>
    </lineage>
</organism>
<keyword evidence="5 9" id="KW-1133">Transmembrane helix</keyword>
<reference evidence="10" key="1">
    <citation type="submission" date="2021-01" db="EMBL/GenBank/DDBJ databases">
        <title>Whole genome shotgun sequence of Rhizocola hellebori NBRC 109834.</title>
        <authorList>
            <person name="Komaki H."/>
            <person name="Tamura T."/>
        </authorList>
    </citation>
    <scope>NUCLEOTIDE SEQUENCE</scope>
    <source>
        <strain evidence="10">NBRC 109834</strain>
    </source>
</reference>
<keyword evidence="4 9" id="KW-0812">Transmembrane</keyword>
<evidence type="ECO:0000256" key="9">
    <source>
        <dbReference type="SAM" id="Phobius"/>
    </source>
</evidence>
<feature type="transmembrane region" description="Helical" evidence="9">
    <location>
        <begin position="315"/>
        <end position="332"/>
    </location>
</feature>
<accession>A0A8J3QFV0</accession>
<evidence type="ECO:0000256" key="4">
    <source>
        <dbReference type="ARBA" id="ARBA00022692"/>
    </source>
</evidence>
<evidence type="ECO:0000313" key="11">
    <source>
        <dbReference type="Proteomes" id="UP000612899"/>
    </source>
</evidence>